<dbReference type="STRING" id="947166.A0A1D1VG74"/>
<comment type="subcellular location">
    <subcellularLocation>
        <location evidence="1 14 15">Nucleus</location>
    </subcellularLocation>
</comment>
<reference evidence="20 21" key="1">
    <citation type="journal article" date="2016" name="Nat. Commun.">
        <title>Extremotolerant tardigrade genome and improved radiotolerance of human cultured cells by tardigrade-unique protein.</title>
        <authorList>
            <person name="Hashimoto T."/>
            <person name="Horikawa D.D."/>
            <person name="Saito Y."/>
            <person name="Kuwahara H."/>
            <person name="Kozuka-Hata H."/>
            <person name="Shin-I T."/>
            <person name="Minakuchi Y."/>
            <person name="Ohishi K."/>
            <person name="Motoyama A."/>
            <person name="Aizu T."/>
            <person name="Enomoto A."/>
            <person name="Kondo K."/>
            <person name="Tanaka S."/>
            <person name="Hara Y."/>
            <person name="Koshikawa S."/>
            <person name="Sagara H."/>
            <person name="Miura T."/>
            <person name="Yokobori S."/>
            <person name="Miyagawa K."/>
            <person name="Suzuki Y."/>
            <person name="Kubo T."/>
            <person name="Oyama M."/>
            <person name="Kohara Y."/>
            <person name="Fujiyama A."/>
            <person name="Arakawa K."/>
            <person name="Katayama T."/>
            <person name="Toyoda A."/>
            <person name="Kunieda T."/>
        </authorList>
    </citation>
    <scope>NUCLEOTIDE SEQUENCE [LARGE SCALE GENOMIC DNA]</scope>
    <source>
        <strain evidence="20 21">YOKOZUNA-1</strain>
    </source>
</reference>
<evidence type="ECO:0000313" key="20">
    <source>
        <dbReference type="EMBL" id="GAU97903.1"/>
    </source>
</evidence>
<evidence type="ECO:0000256" key="14">
    <source>
        <dbReference type="PROSITE-ProRule" id="PRU00108"/>
    </source>
</evidence>
<keyword evidence="5" id="KW-0716">Sensory transduction</keyword>
<evidence type="ECO:0000256" key="16">
    <source>
        <dbReference type="SAM" id="MobiDB-lite"/>
    </source>
</evidence>
<evidence type="ECO:0000256" key="1">
    <source>
        <dbReference type="ARBA" id="ARBA00004123"/>
    </source>
</evidence>
<dbReference type="InterPro" id="IPR052294">
    <property type="entry name" value="VSX_homeobox_regulators"/>
</dbReference>
<keyword evidence="21" id="KW-1185">Reference proteome</keyword>
<dbReference type="GO" id="GO:0007601">
    <property type="term" value="P:visual perception"/>
    <property type="evidence" value="ECO:0007669"/>
    <property type="project" value="UniProtKB-KW"/>
</dbReference>
<evidence type="ECO:0000256" key="2">
    <source>
        <dbReference type="ARBA" id="ARBA00005733"/>
    </source>
</evidence>
<name>A0A1D1VG74_RAMVA</name>
<feature type="region of interest" description="Disordered" evidence="16">
    <location>
        <begin position="361"/>
        <end position="427"/>
    </location>
</feature>
<accession>A0A1D1VG74</accession>
<evidence type="ECO:0000259" key="17">
    <source>
        <dbReference type="PROSITE" id="PS50071"/>
    </source>
</evidence>
<keyword evidence="6" id="KW-0805">Transcription regulation</keyword>
<feature type="domain" description="Homeobox" evidence="17">
    <location>
        <begin position="191"/>
        <end position="251"/>
    </location>
</feature>
<dbReference type="PROSITE" id="PS51496">
    <property type="entry name" value="CVC"/>
    <property type="match status" value="1"/>
</dbReference>
<dbReference type="GO" id="GO:0005634">
    <property type="term" value="C:nucleus"/>
    <property type="evidence" value="ECO:0007669"/>
    <property type="project" value="UniProtKB-SubCell"/>
</dbReference>
<dbReference type="AlphaFoldDB" id="A0A1D1VG74"/>
<evidence type="ECO:0000256" key="15">
    <source>
        <dbReference type="RuleBase" id="RU000682"/>
    </source>
</evidence>
<dbReference type="Pfam" id="PF00046">
    <property type="entry name" value="Homeodomain"/>
    <property type="match status" value="1"/>
</dbReference>
<dbReference type="SUPFAM" id="SSF46689">
    <property type="entry name" value="Homeodomain-like"/>
    <property type="match status" value="1"/>
</dbReference>
<feature type="domain" description="CVC" evidence="19">
    <location>
        <begin position="253"/>
        <end position="306"/>
    </location>
</feature>
<feature type="domain" description="OAR" evidence="18">
    <location>
        <begin position="386"/>
        <end position="399"/>
    </location>
</feature>
<feature type="region of interest" description="Disordered" evidence="16">
    <location>
        <begin position="316"/>
        <end position="341"/>
    </location>
</feature>
<dbReference type="OrthoDB" id="6159439at2759"/>
<evidence type="ECO:0000259" key="18">
    <source>
        <dbReference type="PROSITE" id="PS50803"/>
    </source>
</evidence>
<evidence type="ECO:0000256" key="11">
    <source>
        <dbReference type="ARBA" id="ARBA00023305"/>
    </source>
</evidence>
<dbReference type="Proteomes" id="UP000186922">
    <property type="component" value="Unassembled WGS sequence"/>
</dbReference>
<feature type="compositionally biased region" description="Low complexity" evidence="16">
    <location>
        <begin position="317"/>
        <end position="328"/>
    </location>
</feature>
<evidence type="ECO:0000256" key="3">
    <source>
        <dbReference type="ARBA" id="ARBA00014891"/>
    </source>
</evidence>
<keyword evidence="4" id="KW-0217">Developmental protein</keyword>
<dbReference type="InterPro" id="IPR023339">
    <property type="entry name" value="CVC"/>
</dbReference>
<feature type="DNA-binding region" description="Homeobox" evidence="14">
    <location>
        <begin position="193"/>
        <end position="252"/>
    </location>
</feature>
<dbReference type="InterPro" id="IPR001356">
    <property type="entry name" value="HD"/>
</dbReference>
<proteinExistence type="inferred from homology"/>
<keyword evidence="9" id="KW-0804">Transcription</keyword>
<sequence>MNLMGYHSVSGHGHSNMAMQHSRNPFAIQEILGLGGFGTLTANEAAQHSSMNGLSHSSGGVCSIRPGSAAFYPSVSHASGHQLPVSVQNCLQPSAADVAAAATAHHAAAATARMYFSNSSAAHLMNSYMPNVASGPSFQPSHPQHVSSFLTGFQECSPPREIQTVNGDFNANHGSDKLFDQGSNSTGKKKKKKRRHRTIFNSHQVDELEKTFKEAHYPDVYAREMLSLKTDLPEDRIQVWFQNRRAKWRKTEKCWGRSTIMAEYGLYGAMVRHSLPLPETILKAKESAGVETCAPWLLGMHKKSLEAAEHFKNEDLNATANGNSNTTSRDGYDMPMTYSEERDGSPINLAAKFPNMHVIDPQQHAQSQQPQQSTSQNKDRDEIRTSSIASLRAKAQEHCARLMGDSPTKQFPDPRKSQVLKDPNKPE</sequence>
<dbReference type="InterPro" id="IPR009057">
    <property type="entry name" value="Homeodomain-like_sf"/>
</dbReference>
<protein>
    <recommendedName>
        <fullName evidence="3">Visual system homeobox 2</fullName>
    </recommendedName>
    <alternativeName>
        <fullName evidence="12">Ceh-10 homeodomain-containing homolog</fullName>
    </alternativeName>
    <alternativeName>
        <fullName evidence="13">Homeobox protein CHX10</fullName>
    </alternativeName>
</protein>
<comment type="similarity">
    <text evidence="2">Belongs to the paired homeobox family.</text>
</comment>
<feature type="compositionally biased region" description="Low complexity" evidence="16">
    <location>
        <begin position="362"/>
        <end position="376"/>
    </location>
</feature>
<keyword evidence="11" id="KW-0844">Vision</keyword>
<evidence type="ECO:0000256" key="6">
    <source>
        <dbReference type="ARBA" id="ARBA00023015"/>
    </source>
</evidence>
<evidence type="ECO:0000256" key="10">
    <source>
        <dbReference type="ARBA" id="ARBA00023242"/>
    </source>
</evidence>
<dbReference type="Gene3D" id="1.10.10.60">
    <property type="entry name" value="Homeodomain-like"/>
    <property type="match status" value="1"/>
</dbReference>
<evidence type="ECO:0000259" key="19">
    <source>
        <dbReference type="PROSITE" id="PS51496"/>
    </source>
</evidence>
<dbReference type="SMART" id="SM00389">
    <property type="entry name" value="HOX"/>
    <property type="match status" value="1"/>
</dbReference>
<feature type="region of interest" description="Disordered" evidence="16">
    <location>
        <begin position="166"/>
        <end position="196"/>
    </location>
</feature>
<dbReference type="PROSITE" id="PS00027">
    <property type="entry name" value="HOMEOBOX_1"/>
    <property type="match status" value="1"/>
</dbReference>
<keyword evidence="10 14" id="KW-0539">Nucleus</keyword>
<dbReference type="GO" id="GO:1990837">
    <property type="term" value="F:sequence-specific double-stranded DNA binding"/>
    <property type="evidence" value="ECO:0007669"/>
    <property type="project" value="TreeGrafter"/>
</dbReference>
<gene>
    <name evidence="20" type="primary">RvY_09126-1</name>
    <name evidence="20" type="synonym">RvY_09126.1</name>
    <name evidence="20" type="ORF">RvY_09126</name>
</gene>
<evidence type="ECO:0000256" key="8">
    <source>
        <dbReference type="ARBA" id="ARBA00023155"/>
    </source>
</evidence>
<evidence type="ECO:0000256" key="12">
    <source>
        <dbReference type="ARBA" id="ARBA00030203"/>
    </source>
</evidence>
<keyword evidence="8 14" id="KW-0371">Homeobox</keyword>
<dbReference type="InterPro" id="IPR003654">
    <property type="entry name" value="OAR_dom"/>
</dbReference>
<dbReference type="EMBL" id="BDGG01000004">
    <property type="protein sequence ID" value="GAU97903.1"/>
    <property type="molecule type" value="Genomic_DNA"/>
</dbReference>
<comment type="caution">
    <text evidence="20">The sequence shown here is derived from an EMBL/GenBank/DDBJ whole genome shotgun (WGS) entry which is preliminary data.</text>
</comment>
<dbReference type="Pfam" id="PF03826">
    <property type="entry name" value="OAR"/>
    <property type="match status" value="1"/>
</dbReference>
<keyword evidence="7 14" id="KW-0238">DNA-binding</keyword>
<evidence type="ECO:0000256" key="5">
    <source>
        <dbReference type="ARBA" id="ARBA00022606"/>
    </source>
</evidence>
<dbReference type="PROSITE" id="PS50071">
    <property type="entry name" value="HOMEOBOX_2"/>
    <property type="match status" value="1"/>
</dbReference>
<evidence type="ECO:0000256" key="13">
    <source>
        <dbReference type="ARBA" id="ARBA00031274"/>
    </source>
</evidence>
<dbReference type="PANTHER" id="PTHR46892:SF3">
    <property type="entry name" value="VISUAL SYSTEM HOMEOBOX 2"/>
    <property type="match status" value="1"/>
</dbReference>
<evidence type="ECO:0000256" key="4">
    <source>
        <dbReference type="ARBA" id="ARBA00022473"/>
    </source>
</evidence>
<dbReference type="PANTHER" id="PTHR46892">
    <property type="entry name" value="VISUAL SYSTEM HOMEOBOX 2"/>
    <property type="match status" value="1"/>
</dbReference>
<dbReference type="FunFam" id="1.10.10.60:FF:000065">
    <property type="entry name" value="Visual system homeobox 1"/>
    <property type="match status" value="1"/>
</dbReference>
<evidence type="ECO:0000256" key="7">
    <source>
        <dbReference type="ARBA" id="ARBA00023125"/>
    </source>
</evidence>
<dbReference type="GO" id="GO:0000981">
    <property type="term" value="F:DNA-binding transcription factor activity, RNA polymerase II-specific"/>
    <property type="evidence" value="ECO:0007669"/>
    <property type="project" value="InterPro"/>
</dbReference>
<dbReference type="CDD" id="cd00086">
    <property type="entry name" value="homeodomain"/>
    <property type="match status" value="1"/>
</dbReference>
<feature type="compositionally biased region" description="Basic residues" evidence="16">
    <location>
        <begin position="187"/>
        <end position="196"/>
    </location>
</feature>
<dbReference type="InterPro" id="IPR017970">
    <property type="entry name" value="Homeobox_CS"/>
</dbReference>
<dbReference type="PROSITE" id="PS50803">
    <property type="entry name" value="OAR"/>
    <property type="match status" value="1"/>
</dbReference>
<organism evidence="20 21">
    <name type="scientific">Ramazzottius varieornatus</name>
    <name type="common">Water bear</name>
    <name type="synonym">Tardigrade</name>
    <dbReference type="NCBI Taxonomy" id="947166"/>
    <lineage>
        <taxon>Eukaryota</taxon>
        <taxon>Metazoa</taxon>
        <taxon>Ecdysozoa</taxon>
        <taxon>Tardigrada</taxon>
        <taxon>Eutardigrada</taxon>
        <taxon>Parachela</taxon>
        <taxon>Hypsibioidea</taxon>
        <taxon>Ramazzottiidae</taxon>
        <taxon>Ramazzottius</taxon>
    </lineage>
</organism>
<evidence type="ECO:0000256" key="9">
    <source>
        <dbReference type="ARBA" id="ARBA00023163"/>
    </source>
</evidence>
<evidence type="ECO:0000313" key="21">
    <source>
        <dbReference type="Proteomes" id="UP000186922"/>
    </source>
</evidence>